<dbReference type="AlphaFoldDB" id="A0A438IJX0"/>
<evidence type="ECO:0000313" key="2">
    <source>
        <dbReference type="EMBL" id="RVW96996.1"/>
    </source>
</evidence>
<evidence type="ECO:0000256" key="1">
    <source>
        <dbReference type="SAM" id="MobiDB-lite"/>
    </source>
</evidence>
<accession>A0A438IJX0</accession>
<dbReference type="EMBL" id="QGNW01000104">
    <property type="protein sequence ID" value="RVW96996.1"/>
    <property type="molecule type" value="Genomic_DNA"/>
</dbReference>
<evidence type="ECO:0000313" key="3">
    <source>
        <dbReference type="Proteomes" id="UP000288805"/>
    </source>
</evidence>
<proteinExistence type="predicted"/>
<feature type="region of interest" description="Disordered" evidence="1">
    <location>
        <begin position="217"/>
        <end position="266"/>
    </location>
</feature>
<sequence>MADITIHLMPEVSNPSQLKPSFLLLNAFSQINALIHMLTAAQLPLHGLSCETFIKVWDGEHCLTMKLFNLRNALGPNCTSPFLVLGQGGEWEIKNSLSCGSGQIKTQNGNCFSIRWCWLIRVFPVLDDLADVHDRIARPSFIPAKSLWPSLIPAISPCSQSQGRKPNSFQFPRVINSGKDFPVGRIVVRKHSPPVTFPANFSGDVFFPHRKERLEEISNFSQSTGARKPPTRRPRAFFQPATASHAPAREPLSGDALPPLASPDAD</sequence>
<dbReference type="Proteomes" id="UP000288805">
    <property type="component" value="Unassembled WGS sequence"/>
</dbReference>
<protein>
    <submittedName>
        <fullName evidence="2">Uncharacterized protein</fullName>
    </submittedName>
</protein>
<gene>
    <name evidence="2" type="ORF">CK203_032379</name>
</gene>
<reference evidence="2 3" key="1">
    <citation type="journal article" date="2018" name="PLoS Genet.">
        <title>Population sequencing reveals clonal diversity and ancestral inbreeding in the grapevine cultivar Chardonnay.</title>
        <authorList>
            <person name="Roach M.J."/>
            <person name="Johnson D.L."/>
            <person name="Bohlmann J."/>
            <person name="van Vuuren H.J."/>
            <person name="Jones S.J."/>
            <person name="Pretorius I.S."/>
            <person name="Schmidt S.A."/>
            <person name="Borneman A.R."/>
        </authorList>
    </citation>
    <scope>NUCLEOTIDE SEQUENCE [LARGE SCALE GENOMIC DNA]</scope>
    <source>
        <strain evidence="3">cv. Chardonnay</strain>
        <tissue evidence="2">Leaf</tissue>
    </source>
</reference>
<name>A0A438IJX0_VITVI</name>
<comment type="caution">
    <text evidence="2">The sequence shown here is derived from an EMBL/GenBank/DDBJ whole genome shotgun (WGS) entry which is preliminary data.</text>
</comment>
<organism evidence="2 3">
    <name type="scientific">Vitis vinifera</name>
    <name type="common">Grape</name>
    <dbReference type="NCBI Taxonomy" id="29760"/>
    <lineage>
        <taxon>Eukaryota</taxon>
        <taxon>Viridiplantae</taxon>
        <taxon>Streptophyta</taxon>
        <taxon>Embryophyta</taxon>
        <taxon>Tracheophyta</taxon>
        <taxon>Spermatophyta</taxon>
        <taxon>Magnoliopsida</taxon>
        <taxon>eudicotyledons</taxon>
        <taxon>Gunneridae</taxon>
        <taxon>Pentapetalae</taxon>
        <taxon>rosids</taxon>
        <taxon>Vitales</taxon>
        <taxon>Vitaceae</taxon>
        <taxon>Viteae</taxon>
        <taxon>Vitis</taxon>
    </lineage>
</organism>